<keyword evidence="3" id="KW-1185">Reference proteome</keyword>
<evidence type="ECO:0000313" key="3">
    <source>
        <dbReference type="Proteomes" id="UP000499080"/>
    </source>
</evidence>
<proteinExistence type="predicted"/>
<evidence type="ECO:0000256" key="1">
    <source>
        <dbReference type="SAM" id="MobiDB-lite"/>
    </source>
</evidence>
<accession>A0A4Y2P4V9</accession>
<name>A0A4Y2P4V9_ARAVE</name>
<feature type="region of interest" description="Disordered" evidence="1">
    <location>
        <begin position="41"/>
        <end position="61"/>
    </location>
</feature>
<evidence type="ECO:0000313" key="2">
    <source>
        <dbReference type="EMBL" id="GBN45046.1"/>
    </source>
</evidence>
<gene>
    <name evidence="2" type="ORF">AVEN_64464_1</name>
</gene>
<dbReference type="EMBL" id="BGPR01010236">
    <property type="protein sequence ID" value="GBN45046.1"/>
    <property type="molecule type" value="Genomic_DNA"/>
</dbReference>
<sequence length="181" mass="19603">MASKASPTPGSVGGGAHLGSISSARGNLGHMVVTGRRLDAPGVTSGNFPKRTDPVSPGMNFPESARRLCNQESKIRTAPDLRNLAFLKRFCISLTSYLFPGIGPCLTVNPFYCLEIDGPAYESWTNFRSNRSQVVKRAWCPTPQRAVGGSSGRGLPERSTLGKNCRRDRPTCLEHSKKAMH</sequence>
<dbReference type="AlphaFoldDB" id="A0A4Y2P4V9"/>
<reference evidence="2 3" key="1">
    <citation type="journal article" date="2019" name="Sci. Rep.">
        <title>Orb-weaving spider Araneus ventricosus genome elucidates the spidroin gene catalogue.</title>
        <authorList>
            <person name="Kono N."/>
            <person name="Nakamura H."/>
            <person name="Ohtoshi R."/>
            <person name="Moran D.A.P."/>
            <person name="Shinohara A."/>
            <person name="Yoshida Y."/>
            <person name="Fujiwara M."/>
            <person name="Mori M."/>
            <person name="Tomita M."/>
            <person name="Arakawa K."/>
        </authorList>
    </citation>
    <scope>NUCLEOTIDE SEQUENCE [LARGE SCALE GENOMIC DNA]</scope>
</reference>
<organism evidence="2 3">
    <name type="scientific">Araneus ventricosus</name>
    <name type="common">Orbweaver spider</name>
    <name type="synonym">Epeira ventricosa</name>
    <dbReference type="NCBI Taxonomy" id="182803"/>
    <lineage>
        <taxon>Eukaryota</taxon>
        <taxon>Metazoa</taxon>
        <taxon>Ecdysozoa</taxon>
        <taxon>Arthropoda</taxon>
        <taxon>Chelicerata</taxon>
        <taxon>Arachnida</taxon>
        <taxon>Araneae</taxon>
        <taxon>Araneomorphae</taxon>
        <taxon>Entelegynae</taxon>
        <taxon>Araneoidea</taxon>
        <taxon>Araneidae</taxon>
        <taxon>Araneus</taxon>
    </lineage>
</organism>
<dbReference type="Proteomes" id="UP000499080">
    <property type="component" value="Unassembled WGS sequence"/>
</dbReference>
<protein>
    <submittedName>
        <fullName evidence="2">Uncharacterized protein</fullName>
    </submittedName>
</protein>
<feature type="region of interest" description="Disordered" evidence="1">
    <location>
        <begin position="145"/>
        <end position="168"/>
    </location>
</feature>
<comment type="caution">
    <text evidence="2">The sequence shown here is derived from an EMBL/GenBank/DDBJ whole genome shotgun (WGS) entry which is preliminary data.</text>
</comment>